<comment type="caution">
    <text evidence="2">The sequence shown here is derived from an EMBL/GenBank/DDBJ whole genome shotgun (WGS) entry which is preliminary data.</text>
</comment>
<evidence type="ECO:0000313" key="3">
    <source>
        <dbReference type="Proteomes" id="UP000541810"/>
    </source>
</evidence>
<feature type="transmembrane region" description="Helical" evidence="1">
    <location>
        <begin position="12"/>
        <end position="34"/>
    </location>
</feature>
<organism evidence="2 3">
    <name type="scientific">Algisphaera agarilytica</name>
    <dbReference type="NCBI Taxonomy" id="1385975"/>
    <lineage>
        <taxon>Bacteria</taxon>
        <taxon>Pseudomonadati</taxon>
        <taxon>Planctomycetota</taxon>
        <taxon>Phycisphaerae</taxon>
        <taxon>Phycisphaerales</taxon>
        <taxon>Phycisphaeraceae</taxon>
        <taxon>Algisphaera</taxon>
    </lineage>
</organism>
<dbReference type="EMBL" id="JACHGY010000001">
    <property type="protein sequence ID" value="MBB6429308.1"/>
    <property type="molecule type" value="Genomic_DNA"/>
</dbReference>
<protein>
    <recommendedName>
        <fullName evidence="4">Glycosyltransferase RgtA/B/C/D-like domain-containing protein</fullName>
    </recommendedName>
</protein>
<sequence>MAEASTRVTARHLCLIAAAAVAVRAGLMVGFLLVSGGSVESFAGARDGEQFMAYAQNLFSADPSADTYTLRLFPFVPFVAGLIHQVGVPLPWSFLLVSWLGAGAACALAAWVCRSAGVGWFMVAVTPTWLMASTIPATESMNLALVLAGLWVVLRAVGDEAANIESASTSSRWRAAILAGVLFGLSGLARPMGCFGTLAGMAAWCVRGRWREALVCGGTAMGVVGLGIALLAWRFGGLVTVEGYVESEEAYQGGLLAWPFASLVMTPLREPVAAWKLGFVWLHVVFALLACAWLIAHVWRARRTGQAQDERGAGVWPVAMAVWAVSGVLFVLCTGDRWGFHEFPRFIVPYLPALLYPFRGWLTFSKWWVWGPAVAGSLGMAWFGLIRSF</sequence>
<keyword evidence="3" id="KW-1185">Reference proteome</keyword>
<feature type="transmembrane region" description="Helical" evidence="1">
    <location>
        <begin position="92"/>
        <end position="113"/>
    </location>
</feature>
<keyword evidence="1" id="KW-0812">Transmembrane</keyword>
<dbReference type="Proteomes" id="UP000541810">
    <property type="component" value="Unassembled WGS sequence"/>
</dbReference>
<gene>
    <name evidence="2" type="ORF">HNQ40_001114</name>
</gene>
<feature type="transmembrane region" description="Helical" evidence="1">
    <location>
        <begin position="368"/>
        <end position="386"/>
    </location>
</feature>
<feature type="transmembrane region" description="Helical" evidence="1">
    <location>
        <begin position="173"/>
        <end position="206"/>
    </location>
</feature>
<evidence type="ECO:0008006" key="4">
    <source>
        <dbReference type="Google" id="ProtNLM"/>
    </source>
</evidence>
<feature type="transmembrane region" description="Helical" evidence="1">
    <location>
        <begin position="280"/>
        <end position="299"/>
    </location>
</feature>
<feature type="transmembrane region" description="Helical" evidence="1">
    <location>
        <begin position="314"/>
        <end position="334"/>
    </location>
</feature>
<keyword evidence="1" id="KW-0472">Membrane</keyword>
<evidence type="ECO:0000256" key="1">
    <source>
        <dbReference type="SAM" id="Phobius"/>
    </source>
</evidence>
<name>A0A7X0H4U6_9BACT</name>
<feature type="transmembrane region" description="Helical" evidence="1">
    <location>
        <begin position="213"/>
        <end position="235"/>
    </location>
</feature>
<reference evidence="2 3" key="1">
    <citation type="submission" date="2020-08" db="EMBL/GenBank/DDBJ databases">
        <title>Genomic Encyclopedia of Type Strains, Phase IV (KMG-IV): sequencing the most valuable type-strain genomes for metagenomic binning, comparative biology and taxonomic classification.</title>
        <authorList>
            <person name="Goeker M."/>
        </authorList>
    </citation>
    <scope>NUCLEOTIDE SEQUENCE [LARGE SCALE GENOMIC DNA]</scope>
    <source>
        <strain evidence="2 3">DSM 103725</strain>
    </source>
</reference>
<proteinExistence type="predicted"/>
<feature type="transmembrane region" description="Helical" evidence="1">
    <location>
        <begin position="120"/>
        <end position="153"/>
    </location>
</feature>
<keyword evidence="1" id="KW-1133">Transmembrane helix</keyword>
<dbReference type="AlphaFoldDB" id="A0A7X0H4U6"/>
<dbReference type="RefSeq" id="WP_184676894.1">
    <property type="nucleotide sequence ID" value="NZ_JACHGY010000001.1"/>
</dbReference>
<accession>A0A7X0H4U6</accession>
<evidence type="ECO:0000313" key="2">
    <source>
        <dbReference type="EMBL" id="MBB6429308.1"/>
    </source>
</evidence>